<dbReference type="EMBL" id="ML213504">
    <property type="protein sequence ID" value="TFK56016.1"/>
    <property type="molecule type" value="Genomic_DNA"/>
</dbReference>
<feature type="compositionally biased region" description="Basic and acidic residues" evidence="1">
    <location>
        <begin position="41"/>
        <end position="63"/>
    </location>
</feature>
<feature type="region of interest" description="Disordered" evidence="1">
    <location>
        <begin position="31"/>
        <end position="177"/>
    </location>
</feature>
<gene>
    <name evidence="2" type="ORF">OE88DRAFT_1652584</name>
</gene>
<feature type="compositionally biased region" description="Polar residues" evidence="1">
    <location>
        <begin position="132"/>
        <end position="147"/>
    </location>
</feature>
<feature type="compositionally biased region" description="Basic and acidic residues" evidence="1">
    <location>
        <begin position="100"/>
        <end position="131"/>
    </location>
</feature>
<organism evidence="2 3">
    <name type="scientific">Heliocybe sulcata</name>
    <dbReference type="NCBI Taxonomy" id="5364"/>
    <lineage>
        <taxon>Eukaryota</taxon>
        <taxon>Fungi</taxon>
        <taxon>Dikarya</taxon>
        <taxon>Basidiomycota</taxon>
        <taxon>Agaricomycotina</taxon>
        <taxon>Agaricomycetes</taxon>
        <taxon>Gloeophyllales</taxon>
        <taxon>Gloeophyllaceae</taxon>
        <taxon>Heliocybe</taxon>
    </lineage>
</organism>
<protein>
    <submittedName>
        <fullName evidence="2">Uncharacterized protein</fullName>
    </submittedName>
</protein>
<dbReference type="OrthoDB" id="3364747at2759"/>
<name>A0A5C3NHT1_9AGAM</name>
<sequence length="177" mass="19632">MPDPQVKQIEKAIEQEEKTDQKNLNHAISDLKNASKAAAKSHTDTDKAHHQLDKALRKEHDAAKALNNAAHNHERIETDVDQARERLNIKKQNEATMGQSKERKQTLLDEVRTRRDQNHEERESRMVELHTHSPTAGSRAGTFNSENGAPMARTASPGSMTAPGHTQASPTAPVETA</sequence>
<evidence type="ECO:0000256" key="1">
    <source>
        <dbReference type="SAM" id="MobiDB-lite"/>
    </source>
</evidence>
<feature type="compositionally biased region" description="Polar residues" evidence="1">
    <location>
        <begin position="156"/>
        <end position="170"/>
    </location>
</feature>
<proteinExistence type="predicted"/>
<accession>A0A5C3NHT1</accession>
<evidence type="ECO:0000313" key="2">
    <source>
        <dbReference type="EMBL" id="TFK56016.1"/>
    </source>
</evidence>
<dbReference type="Proteomes" id="UP000305948">
    <property type="component" value="Unassembled WGS sequence"/>
</dbReference>
<feature type="compositionally biased region" description="Basic and acidic residues" evidence="1">
    <location>
        <begin position="71"/>
        <end position="93"/>
    </location>
</feature>
<keyword evidence="3" id="KW-1185">Reference proteome</keyword>
<evidence type="ECO:0000313" key="3">
    <source>
        <dbReference type="Proteomes" id="UP000305948"/>
    </source>
</evidence>
<reference evidence="2 3" key="1">
    <citation type="journal article" date="2019" name="Nat. Ecol. Evol.">
        <title>Megaphylogeny resolves global patterns of mushroom evolution.</title>
        <authorList>
            <person name="Varga T."/>
            <person name="Krizsan K."/>
            <person name="Foldi C."/>
            <person name="Dima B."/>
            <person name="Sanchez-Garcia M."/>
            <person name="Sanchez-Ramirez S."/>
            <person name="Szollosi G.J."/>
            <person name="Szarkandi J.G."/>
            <person name="Papp V."/>
            <person name="Albert L."/>
            <person name="Andreopoulos W."/>
            <person name="Angelini C."/>
            <person name="Antonin V."/>
            <person name="Barry K.W."/>
            <person name="Bougher N.L."/>
            <person name="Buchanan P."/>
            <person name="Buyck B."/>
            <person name="Bense V."/>
            <person name="Catcheside P."/>
            <person name="Chovatia M."/>
            <person name="Cooper J."/>
            <person name="Damon W."/>
            <person name="Desjardin D."/>
            <person name="Finy P."/>
            <person name="Geml J."/>
            <person name="Haridas S."/>
            <person name="Hughes K."/>
            <person name="Justo A."/>
            <person name="Karasinski D."/>
            <person name="Kautmanova I."/>
            <person name="Kiss B."/>
            <person name="Kocsube S."/>
            <person name="Kotiranta H."/>
            <person name="LaButti K.M."/>
            <person name="Lechner B.E."/>
            <person name="Liimatainen K."/>
            <person name="Lipzen A."/>
            <person name="Lukacs Z."/>
            <person name="Mihaltcheva S."/>
            <person name="Morgado L.N."/>
            <person name="Niskanen T."/>
            <person name="Noordeloos M.E."/>
            <person name="Ohm R.A."/>
            <person name="Ortiz-Santana B."/>
            <person name="Ovrebo C."/>
            <person name="Racz N."/>
            <person name="Riley R."/>
            <person name="Savchenko A."/>
            <person name="Shiryaev A."/>
            <person name="Soop K."/>
            <person name="Spirin V."/>
            <person name="Szebenyi C."/>
            <person name="Tomsovsky M."/>
            <person name="Tulloss R.E."/>
            <person name="Uehling J."/>
            <person name="Grigoriev I.V."/>
            <person name="Vagvolgyi C."/>
            <person name="Papp T."/>
            <person name="Martin F.M."/>
            <person name="Miettinen O."/>
            <person name="Hibbett D.S."/>
            <person name="Nagy L.G."/>
        </authorList>
    </citation>
    <scope>NUCLEOTIDE SEQUENCE [LARGE SCALE GENOMIC DNA]</scope>
    <source>
        <strain evidence="2 3">OMC1185</strain>
    </source>
</reference>
<dbReference type="AlphaFoldDB" id="A0A5C3NHT1"/>